<feature type="domain" description="MobA/VirD2-like nuclease" evidence="2">
    <location>
        <begin position="47"/>
        <end position="174"/>
    </location>
</feature>
<name>A0A0R2K2X7_9LACO</name>
<reference evidence="3 4" key="1">
    <citation type="journal article" date="2015" name="Genome Announc.">
        <title>Expanding the biotechnology potential of lactobacilli through comparative genomics of 213 strains and associated genera.</title>
        <authorList>
            <person name="Sun Z."/>
            <person name="Harris H.M."/>
            <person name="McCann A."/>
            <person name="Guo C."/>
            <person name="Argimon S."/>
            <person name="Zhang W."/>
            <person name="Yang X."/>
            <person name="Jeffery I.B."/>
            <person name="Cooney J.C."/>
            <person name="Kagawa T.F."/>
            <person name="Liu W."/>
            <person name="Song Y."/>
            <person name="Salvetti E."/>
            <person name="Wrobel A."/>
            <person name="Rasinkangas P."/>
            <person name="Parkhill J."/>
            <person name="Rea M.C."/>
            <person name="O'Sullivan O."/>
            <person name="Ritari J."/>
            <person name="Douillard F.P."/>
            <person name="Paul Ross R."/>
            <person name="Yang R."/>
            <person name="Briner A.E."/>
            <person name="Felis G.E."/>
            <person name="de Vos W.M."/>
            <person name="Barrangou R."/>
            <person name="Klaenhammer T.R."/>
            <person name="Caufield P.W."/>
            <person name="Cui Y."/>
            <person name="Zhang H."/>
            <person name="O'Toole P.W."/>
        </authorList>
    </citation>
    <scope>NUCLEOTIDE SEQUENCE [LARGE SCALE GENOMIC DNA]</scope>
    <source>
        <strain evidence="3 4">DSM 15353</strain>
    </source>
</reference>
<feature type="region of interest" description="Disordered" evidence="1">
    <location>
        <begin position="411"/>
        <end position="445"/>
    </location>
</feature>
<comment type="caution">
    <text evidence="3">The sequence shown here is derived from an EMBL/GenBank/DDBJ whole genome shotgun (WGS) entry which is preliminary data.</text>
</comment>
<protein>
    <submittedName>
        <fullName evidence="3">Mobilization protein A</fullName>
    </submittedName>
</protein>
<dbReference type="EMBL" id="JQBK01000064">
    <property type="protein sequence ID" value="KRN81605.1"/>
    <property type="molecule type" value="Genomic_DNA"/>
</dbReference>
<gene>
    <name evidence="3" type="ORF">IV43_GL001837</name>
</gene>
<accession>A0A0R2K2X7</accession>
<evidence type="ECO:0000313" key="4">
    <source>
        <dbReference type="Proteomes" id="UP000051491"/>
    </source>
</evidence>
<evidence type="ECO:0000259" key="2">
    <source>
        <dbReference type="Pfam" id="PF03432"/>
    </source>
</evidence>
<dbReference type="AlphaFoldDB" id="A0A0R2K2X7"/>
<dbReference type="Proteomes" id="UP000051491">
    <property type="component" value="Unassembled WGS sequence"/>
</dbReference>
<feature type="compositionally biased region" description="Basic and acidic residues" evidence="1">
    <location>
        <begin position="411"/>
        <end position="423"/>
    </location>
</feature>
<dbReference type="RefSeq" id="WP_056988134.1">
    <property type="nucleotide sequence ID" value="NZ_JQBK01000064.1"/>
</dbReference>
<dbReference type="OrthoDB" id="9762440at2"/>
<dbReference type="InterPro" id="IPR005094">
    <property type="entry name" value="Endonuclease_MobA/VirD2"/>
</dbReference>
<organism evidence="3 4">
    <name type="scientific">Ligilactobacillus acidipiscis</name>
    <dbReference type="NCBI Taxonomy" id="89059"/>
    <lineage>
        <taxon>Bacteria</taxon>
        <taxon>Bacillati</taxon>
        <taxon>Bacillota</taxon>
        <taxon>Bacilli</taxon>
        <taxon>Lactobacillales</taxon>
        <taxon>Lactobacillaceae</taxon>
        <taxon>Ligilactobacillus</taxon>
    </lineage>
</organism>
<dbReference type="Pfam" id="PF03432">
    <property type="entry name" value="Relaxase"/>
    <property type="match status" value="1"/>
</dbReference>
<feature type="region of interest" description="Disordered" evidence="1">
    <location>
        <begin position="278"/>
        <end position="302"/>
    </location>
</feature>
<proteinExistence type="predicted"/>
<feature type="compositionally biased region" description="Basic and acidic residues" evidence="1">
    <location>
        <begin position="278"/>
        <end position="295"/>
    </location>
</feature>
<evidence type="ECO:0000256" key="1">
    <source>
        <dbReference type="SAM" id="MobiDB-lite"/>
    </source>
</evidence>
<evidence type="ECO:0000313" key="3">
    <source>
        <dbReference type="EMBL" id="KRN81605.1"/>
    </source>
</evidence>
<sequence length="445" mass="51217">MATIKVASTKSLGASLAYGQGKDKLNEQTKDLLRQNQVPEQEVSRLHDRAVVQSGVNVDIANAKTEMPLTYQTFAQHGSVQGKIVIQSFSPEDLDFRDPQAWQEANHMGVELAQSAFPNHQVAIYTHIDGDSHMVHNHLVANIINNETGHKENLRQYRPMLMQKANEISQAHGLSVIDHEKTQQREINSKAILKMREQGKYVWKDDLRSRIDSAMQDHSVSSYQGFSAHLNRSGVNVRERGKNITYAFTDRDNKQRRARGTALGPDYQKEVINHELERRTQTHDQTQPREQDFRRTQTAARSTISNCDRTVRDATFQRVPKRSESIIDRERETANTSHTVAQRQQRTQTTKPAVTNTIGRFQQLKTGVERVKKRAQQLQQKIAARVHYQAQHLEQFHPNLGKVLAQVKKVTQDQEKDRAHEQALQRQRNQQRAREQAEEEDIMPW</sequence>
<dbReference type="PATRIC" id="fig|89059.3.peg.1956"/>